<evidence type="ECO:0000313" key="1">
    <source>
        <dbReference type="EMBL" id="TNC63552.1"/>
    </source>
</evidence>
<dbReference type="EMBL" id="VDFV01000049">
    <property type="protein sequence ID" value="TNC63552.1"/>
    <property type="molecule type" value="Genomic_DNA"/>
</dbReference>
<gene>
    <name evidence="1" type="ORF">FHG71_19405</name>
</gene>
<evidence type="ECO:0000313" key="2">
    <source>
        <dbReference type="Proteomes" id="UP000305709"/>
    </source>
</evidence>
<proteinExistence type="predicted"/>
<dbReference type="RefSeq" id="WP_139083353.1">
    <property type="nucleotide sequence ID" value="NZ_VDFV01000049.1"/>
</dbReference>
<dbReference type="OrthoDB" id="7798282at2"/>
<comment type="caution">
    <text evidence="1">The sequence shown here is derived from an EMBL/GenBank/DDBJ whole genome shotgun (WGS) entry which is preliminary data.</text>
</comment>
<keyword evidence="2" id="KW-1185">Reference proteome</keyword>
<dbReference type="Proteomes" id="UP000305709">
    <property type="component" value="Unassembled WGS sequence"/>
</dbReference>
<sequence>MADTTRGLQVTIGDVTYSLEGFDDPVEALAVISDYLRGLEAQGSGEGPGDPVALRRALEQVRDLGPGRTAGPARAGRQRLPDLGAEGDAALNRMISRADRQLATPEATRKRLSLANQKAAVAATRADRALGTGRKGEPLAEPFRDDLRQVGPARARPEEPAAGRGPAPLPARDAAFADFVARAGLSDLPDLIDAATAWLVREGTGAVTRSRILSLAARIMTDPPERADALRCFEALLRDGRIARVGGDRFATGPESRFAGL</sequence>
<dbReference type="AlphaFoldDB" id="A0A5C4N9G0"/>
<reference evidence="1 2" key="1">
    <citation type="submission" date="2019-06" db="EMBL/GenBank/DDBJ databases">
        <authorList>
            <person name="Jiang L."/>
        </authorList>
    </citation>
    <scope>NUCLEOTIDE SEQUENCE [LARGE SCALE GENOMIC DNA]</scope>
    <source>
        <strain evidence="1 2">YIM 48858</strain>
    </source>
</reference>
<organism evidence="1 2">
    <name type="scientific">Rubellimicrobium roseum</name>
    <dbReference type="NCBI Taxonomy" id="687525"/>
    <lineage>
        <taxon>Bacteria</taxon>
        <taxon>Pseudomonadati</taxon>
        <taxon>Pseudomonadota</taxon>
        <taxon>Alphaproteobacteria</taxon>
        <taxon>Rhodobacterales</taxon>
        <taxon>Roseobacteraceae</taxon>
        <taxon>Rubellimicrobium</taxon>
    </lineage>
</organism>
<name>A0A5C4N9G0_9RHOB</name>
<accession>A0A5C4N9G0</accession>
<protein>
    <submittedName>
        <fullName evidence="1">Uncharacterized protein</fullName>
    </submittedName>
</protein>